<feature type="domain" description="HTH cro/C1-type" evidence="1">
    <location>
        <begin position="19"/>
        <end position="73"/>
    </location>
</feature>
<name>A0A4P8J3C9_9BURK</name>
<accession>A0A4P8J3C9</accession>
<evidence type="ECO:0000259" key="1">
    <source>
        <dbReference type="PROSITE" id="PS50943"/>
    </source>
</evidence>
<dbReference type="CDD" id="cd00093">
    <property type="entry name" value="HTH_XRE"/>
    <property type="match status" value="1"/>
</dbReference>
<evidence type="ECO:0000313" key="2">
    <source>
        <dbReference type="EMBL" id="QCP54743.1"/>
    </source>
</evidence>
<dbReference type="PANTHER" id="PTHR35010:SF4">
    <property type="entry name" value="BLL5781 PROTEIN"/>
    <property type="match status" value="1"/>
</dbReference>
<proteinExistence type="predicted"/>
<dbReference type="OrthoDB" id="2959414at2"/>
<dbReference type="InterPro" id="IPR001387">
    <property type="entry name" value="Cro/C1-type_HTH"/>
</dbReference>
<dbReference type="Gene3D" id="1.10.260.40">
    <property type="entry name" value="lambda repressor-like DNA-binding domains"/>
    <property type="match status" value="1"/>
</dbReference>
<dbReference type="GO" id="GO:0003677">
    <property type="term" value="F:DNA binding"/>
    <property type="evidence" value="ECO:0007669"/>
    <property type="project" value="InterPro"/>
</dbReference>
<dbReference type="SUPFAM" id="SSF47413">
    <property type="entry name" value="lambda repressor-like DNA-binding domains"/>
    <property type="match status" value="1"/>
</dbReference>
<dbReference type="PROSITE" id="PS50943">
    <property type="entry name" value="HTH_CROC1"/>
    <property type="match status" value="1"/>
</dbReference>
<dbReference type="AlphaFoldDB" id="A0A4P8J3C9"/>
<dbReference type="InterPro" id="IPR041413">
    <property type="entry name" value="MLTR_LBD"/>
</dbReference>
<dbReference type="KEGG" id="tvl:FAZ95_38480"/>
<dbReference type="Pfam" id="PF01381">
    <property type="entry name" value="HTH_3"/>
    <property type="match status" value="1"/>
</dbReference>
<dbReference type="Gene3D" id="3.30.450.180">
    <property type="match status" value="1"/>
</dbReference>
<dbReference type="EMBL" id="CP040078">
    <property type="protein sequence ID" value="QCP54743.1"/>
    <property type="molecule type" value="Genomic_DNA"/>
</dbReference>
<protein>
    <submittedName>
        <fullName evidence="2">Helix-turn-helix transcriptional regulator</fullName>
    </submittedName>
</protein>
<sequence length="284" mass="31726">MKTAEPDTHAMSSDLGALLRHWRDVRGTSQLDLSLDAGVSQRHISFIESGRSVPSRQMLIDIAQALDIPLRERNTLLLAAGYAPMYPEAPWNAQEMQGITKALGRILRQHEPFPAVVMDRYWNVLMTNESAPRFFNCFCDMAARKGPRNMLHLMFDPDGLRPVVADWEAVAKSLIQRVHRESVGRVIDGETQQLLAALLAYPDVQAEWRSRGVLSAPAAASALPVIPLGFVKDGEVLNYFSMVTSVGTPISVAAQELRIECMFPADDETEARHLQMMEQYSNEH</sequence>
<dbReference type="PANTHER" id="PTHR35010">
    <property type="entry name" value="BLL4672 PROTEIN-RELATED"/>
    <property type="match status" value="1"/>
</dbReference>
<dbReference type="Proteomes" id="UP000298656">
    <property type="component" value="Chromosome 2"/>
</dbReference>
<dbReference type="InterPro" id="IPR010982">
    <property type="entry name" value="Lambda_DNA-bd_dom_sf"/>
</dbReference>
<evidence type="ECO:0000313" key="3">
    <source>
        <dbReference type="Proteomes" id="UP000298656"/>
    </source>
</evidence>
<organism evidence="2 3">
    <name type="scientific">Trinickia violacea</name>
    <dbReference type="NCBI Taxonomy" id="2571746"/>
    <lineage>
        <taxon>Bacteria</taxon>
        <taxon>Pseudomonadati</taxon>
        <taxon>Pseudomonadota</taxon>
        <taxon>Betaproteobacteria</taxon>
        <taxon>Burkholderiales</taxon>
        <taxon>Burkholderiaceae</taxon>
        <taxon>Trinickia</taxon>
    </lineage>
</organism>
<keyword evidence="3" id="KW-1185">Reference proteome</keyword>
<gene>
    <name evidence="2" type="ORF">FAZ95_38480</name>
</gene>
<reference evidence="2 3" key="1">
    <citation type="submission" date="2019-05" db="EMBL/GenBank/DDBJ databases">
        <title>Burkholderia sp. DHOD12, isolated from subtropical forest soil.</title>
        <authorList>
            <person name="Gao Z.-H."/>
            <person name="Qiu L.-H."/>
        </authorList>
    </citation>
    <scope>NUCLEOTIDE SEQUENCE [LARGE SCALE GENOMIC DNA]</scope>
    <source>
        <strain evidence="2 3">DHOD12</strain>
    </source>
</reference>
<dbReference type="SMART" id="SM00530">
    <property type="entry name" value="HTH_XRE"/>
    <property type="match status" value="1"/>
</dbReference>
<dbReference type="Pfam" id="PF17765">
    <property type="entry name" value="MLTR_LBD"/>
    <property type="match status" value="1"/>
</dbReference>